<evidence type="ECO:0000256" key="1">
    <source>
        <dbReference type="SAM" id="MobiDB-lite"/>
    </source>
</evidence>
<organism evidence="2 3">
    <name type="scientific">Vanilla planifolia</name>
    <name type="common">Vanilla</name>
    <dbReference type="NCBI Taxonomy" id="51239"/>
    <lineage>
        <taxon>Eukaryota</taxon>
        <taxon>Viridiplantae</taxon>
        <taxon>Streptophyta</taxon>
        <taxon>Embryophyta</taxon>
        <taxon>Tracheophyta</taxon>
        <taxon>Spermatophyta</taxon>
        <taxon>Magnoliopsida</taxon>
        <taxon>Liliopsida</taxon>
        <taxon>Asparagales</taxon>
        <taxon>Orchidaceae</taxon>
        <taxon>Vanilloideae</taxon>
        <taxon>Vanilleae</taxon>
        <taxon>Vanilla</taxon>
    </lineage>
</organism>
<name>A0A835PPT6_VANPL</name>
<dbReference type="OrthoDB" id="406156at2759"/>
<evidence type="ECO:0000313" key="3">
    <source>
        <dbReference type="Proteomes" id="UP000636800"/>
    </source>
</evidence>
<gene>
    <name evidence="2" type="ORF">HPP92_022511</name>
</gene>
<dbReference type="AlphaFoldDB" id="A0A835PPT6"/>
<feature type="region of interest" description="Disordered" evidence="1">
    <location>
        <begin position="14"/>
        <end position="47"/>
    </location>
</feature>
<accession>A0A835PPT6</accession>
<evidence type="ECO:0000313" key="2">
    <source>
        <dbReference type="EMBL" id="KAG0457354.1"/>
    </source>
</evidence>
<dbReference type="Proteomes" id="UP000636800">
    <property type="component" value="Chromosome 12"/>
</dbReference>
<dbReference type="EMBL" id="JADCNL010000012">
    <property type="protein sequence ID" value="KAG0457354.1"/>
    <property type="molecule type" value="Genomic_DNA"/>
</dbReference>
<comment type="caution">
    <text evidence="2">The sequence shown here is derived from an EMBL/GenBank/DDBJ whole genome shotgun (WGS) entry which is preliminary data.</text>
</comment>
<proteinExistence type="predicted"/>
<keyword evidence="3" id="KW-1185">Reference proteome</keyword>
<protein>
    <submittedName>
        <fullName evidence="2">Uncharacterized protein</fullName>
    </submittedName>
</protein>
<sequence length="129" mass="14468">MVRGRRRIRAAIRRQRKQGERLQGSGIMQNGKQGKQEDERSQGVSYQSVYDGSGKEEECLCLGGLHLIALCSLFANGEAEIKARKLPTSEGKTRGEISTLMTTQCWKTISIKKEAINTKADRQMAVLRR</sequence>
<reference evidence="2 3" key="1">
    <citation type="journal article" date="2020" name="Nat. Food">
        <title>A phased Vanilla planifolia genome enables genetic improvement of flavour and production.</title>
        <authorList>
            <person name="Hasing T."/>
            <person name="Tang H."/>
            <person name="Brym M."/>
            <person name="Khazi F."/>
            <person name="Huang T."/>
            <person name="Chambers A.H."/>
        </authorList>
    </citation>
    <scope>NUCLEOTIDE SEQUENCE [LARGE SCALE GENOMIC DNA]</scope>
    <source>
        <tissue evidence="2">Leaf</tissue>
    </source>
</reference>